<dbReference type="Pfam" id="PF02126">
    <property type="entry name" value="PTE"/>
    <property type="match status" value="1"/>
</dbReference>
<evidence type="ECO:0000256" key="3">
    <source>
        <dbReference type="PIRSR" id="PIRSR601559-50"/>
    </source>
</evidence>
<dbReference type="Proteomes" id="UP000480178">
    <property type="component" value="Chromosome"/>
</dbReference>
<dbReference type="PROSITE" id="PS51347">
    <property type="entry name" value="PHOSPHOTRIESTERASE_2"/>
    <property type="match status" value="1"/>
</dbReference>
<dbReference type="PANTHER" id="PTHR10819">
    <property type="entry name" value="PHOSPHOTRIESTERASE-RELATED"/>
    <property type="match status" value="1"/>
</dbReference>
<dbReference type="InterPro" id="IPR017947">
    <property type="entry name" value="AryldialkylPase_Zn-BS"/>
</dbReference>
<feature type="binding site" description="via carbamate group" evidence="4">
    <location>
        <position position="180"/>
    </location>
    <ligand>
        <name>Zn(2+)</name>
        <dbReference type="ChEBI" id="CHEBI:29105"/>
        <label>2</label>
    </ligand>
</feature>
<dbReference type="InterPro" id="IPR032466">
    <property type="entry name" value="Metal_Hydrolase"/>
</dbReference>
<keyword evidence="7" id="KW-1185">Reference proteome</keyword>
<dbReference type="GO" id="GO:0008270">
    <property type="term" value="F:zinc ion binding"/>
    <property type="evidence" value="ECO:0007669"/>
    <property type="project" value="InterPro"/>
</dbReference>
<name>A0A6C0GWB0_9BACT</name>
<proteinExistence type="inferred from homology"/>
<evidence type="ECO:0000256" key="2">
    <source>
        <dbReference type="ARBA" id="ARBA00022801"/>
    </source>
</evidence>
<evidence type="ECO:0000256" key="1">
    <source>
        <dbReference type="ARBA" id="ARBA00022723"/>
    </source>
</evidence>
<keyword evidence="1 4" id="KW-0479">Metal-binding</keyword>
<accession>A0A6C0GWB0</accession>
<feature type="binding site" evidence="4">
    <location>
        <position position="295"/>
    </location>
    <ligand>
        <name>Zn(2+)</name>
        <dbReference type="ChEBI" id="CHEBI:29105"/>
        <label>1</label>
    </ligand>
</feature>
<dbReference type="KEGG" id="rhoz:GXP67_35405"/>
<dbReference type="EMBL" id="CP048222">
    <property type="protein sequence ID" value="QHT71580.1"/>
    <property type="molecule type" value="Genomic_DNA"/>
</dbReference>
<comment type="cofactor">
    <cofactor evidence="4">
        <name>a divalent metal cation</name>
        <dbReference type="ChEBI" id="CHEBI:60240"/>
    </cofactor>
    <text evidence="4">Binds 2 divalent metal cations per subunit.</text>
</comment>
<sequence>MFLPDKQNLLSRRTFISSSLLMASTAFPSGKWPGIWQEQPARTIMTVNGEIAASKMGFTLSHEHVIVDFGGADKASPDRYNRQEVFNTVLPYLKQARKLGCRTFIDCTPAYLARDPQLLRQLSEASGLHIITNTGYYGARNDESLPPHAFTETADQLSERWRKEAIEGIEGTGIKPGFMKIGVDGGKLSDIDRKLVQAAARTHLQTGLTIAVHTGNGEGALEEMAILKEEGVAPEAWIWVHAQSEADSAIHAKVAGQGGWVSFDGIGWDDSGRHVELVSFMKKQGLLEKVLVSHDAGWYHVGETGGGKFQSFEKIFTTFLPELKKRGFSRKEINQLLVKNPMEAFTIRIRKN</sequence>
<evidence type="ECO:0000256" key="5">
    <source>
        <dbReference type="PROSITE-ProRule" id="PRU00679"/>
    </source>
</evidence>
<dbReference type="PANTHER" id="PTHR10819:SF3">
    <property type="entry name" value="PHOSPHOTRIESTERASE-RELATED PROTEIN"/>
    <property type="match status" value="1"/>
</dbReference>
<evidence type="ECO:0000256" key="4">
    <source>
        <dbReference type="PIRSR" id="PIRSR601559-51"/>
    </source>
</evidence>
<feature type="binding site" description="via carbamate group" evidence="4">
    <location>
        <position position="180"/>
    </location>
    <ligand>
        <name>Zn(2+)</name>
        <dbReference type="ChEBI" id="CHEBI:29105"/>
        <label>1</label>
    </ligand>
</feature>
<comment type="similarity">
    <text evidence="5">Belongs to the metallo-dependent hydrolases superfamily. Phosphotriesterase family.</text>
</comment>
<dbReference type="Gene3D" id="3.20.20.140">
    <property type="entry name" value="Metal-dependent hydrolases"/>
    <property type="match status" value="1"/>
</dbReference>
<reference evidence="6 7" key="1">
    <citation type="submission" date="2020-01" db="EMBL/GenBank/DDBJ databases">
        <authorList>
            <person name="Kim M.K."/>
        </authorList>
    </citation>
    <scope>NUCLEOTIDE SEQUENCE [LARGE SCALE GENOMIC DNA]</scope>
    <source>
        <strain evidence="6 7">172606-1</strain>
    </source>
</reference>
<evidence type="ECO:0000313" key="7">
    <source>
        <dbReference type="Proteomes" id="UP000480178"/>
    </source>
</evidence>
<dbReference type="GO" id="GO:0016788">
    <property type="term" value="F:hydrolase activity, acting on ester bonds"/>
    <property type="evidence" value="ECO:0007669"/>
    <property type="project" value="InterPro"/>
</dbReference>
<feature type="binding site" evidence="4">
    <location>
        <position position="213"/>
    </location>
    <ligand>
        <name>Zn(2+)</name>
        <dbReference type="ChEBI" id="CHEBI:29105"/>
        <label>2</label>
    </ligand>
</feature>
<dbReference type="InterPro" id="IPR001559">
    <property type="entry name" value="Phosphotriesterase"/>
</dbReference>
<dbReference type="SUPFAM" id="SSF51556">
    <property type="entry name" value="Metallo-dependent hydrolases"/>
    <property type="match status" value="1"/>
</dbReference>
<feature type="modified residue" description="N6-carboxylysine" evidence="3 5">
    <location>
        <position position="180"/>
    </location>
</feature>
<evidence type="ECO:0000313" key="6">
    <source>
        <dbReference type="EMBL" id="QHT71580.1"/>
    </source>
</evidence>
<feature type="binding site" evidence="4">
    <location>
        <position position="62"/>
    </location>
    <ligand>
        <name>Zn(2+)</name>
        <dbReference type="ChEBI" id="CHEBI:29105"/>
        <label>1</label>
    </ligand>
</feature>
<keyword evidence="2" id="KW-0378">Hydrolase</keyword>
<feature type="binding site" evidence="4">
    <location>
        <position position="241"/>
    </location>
    <ligand>
        <name>Zn(2+)</name>
        <dbReference type="ChEBI" id="CHEBI:29105"/>
        <label>2</label>
    </ligand>
</feature>
<dbReference type="RefSeq" id="WP_162447515.1">
    <property type="nucleotide sequence ID" value="NZ_CP048222.1"/>
</dbReference>
<protein>
    <submittedName>
        <fullName evidence="6">Phosphotriesterase</fullName>
    </submittedName>
</protein>
<dbReference type="AlphaFoldDB" id="A0A6C0GWB0"/>
<dbReference type="PROSITE" id="PS01322">
    <property type="entry name" value="PHOSPHOTRIESTERASE_1"/>
    <property type="match status" value="1"/>
</dbReference>
<gene>
    <name evidence="6" type="ORF">GXP67_35405</name>
</gene>
<feature type="binding site" evidence="4">
    <location>
        <position position="64"/>
    </location>
    <ligand>
        <name>Zn(2+)</name>
        <dbReference type="ChEBI" id="CHEBI:29105"/>
        <label>1</label>
    </ligand>
</feature>
<organism evidence="6 7">
    <name type="scientific">Rhodocytophaga rosea</name>
    <dbReference type="NCBI Taxonomy" id="2704465"/>
    <lineage>
        <taxon>Bacteria</taxon>
        <taxon>Pseudomonadati</taxon>
        <taxon>Bacteroidota</taxon>
        <taxon>Cytophagia</taxon>
        <taxon>Cytophagales</taxon>
        <taxon>Rhodocytophagaceae</taxon>
        <taxon>Rhodocytophaga</taxon>
    </lineage>
</organism>